<evidence type="ECO:0000256" key="13">
    <source>
        <dbReference type="ARBA" id="ARBA00048988"/>
    </source>
</evidence>
<sequence length="1208" mass="142824">MDINQINLDNKFKLVEASAGTGKSFTLSHIVLRNVLEKNIKPDEILLLSFTKNTCSELRDKILLRFQDLKLYLQNHNEINIDNTLKDWYLKFKENGKSKEEIISEIDNFVNEIYKLQVTTFHAFCNNIIDEYSIEIGVTQDQYIENNIDNLYKDVIDNLWIEDFLNLNPEMILAVTKKKISSRFGTRINKSFFVEILKNIDQENICKFQINNKYNIIDINNYCNEFFYVNWNEFCVEWNKNGKELFLKLIDLGKLIKDCGGKSQIYAAKPRNDKFNQVNCWIEEINQRLYSENFIDFLYDISKEDLLFKYFYNENISKEINKYNLKLDFTKFNLLQDKIYKIKEGFYTEFVRIFTQLAYIKLIELKKSFSIFNFNDLIKTVENTFLDSEIINTSTLYKIQKRFKCVLVDEFQDTDNIQWNLIKKFFNTKNHFLLCVGDPKQAIYKFRGGDIETYLDARSNAIEVFSLTDNYRSSKKLMDVINKLYRNGLKESKLNYCKLTSRINENINSEFKYNDAFEIVEFSKKDNDLEDLVTHYIVEFILNNKEFDINKIAILTLNNSQCLDLKNKLNQFNLPCKIQNKQNIFDTEASSLLFLFIDCLLNPMIFKNITLLAASKFIEIELEEFLNDGISNNLEILINKCINWSQEITEKGFLNIVYELLINYNSSSIIKDSDLNSNLFQLSEIVEIELINNDFNLNKVFIWYKNQLDHSLRICTGEDFLTKDYNLQNGINLSTIHSSKGLEFDMVLCPYLSIISNKSNKIKGPIWKSNINRNIYINISNNYAKVKKFKLLEEEDLFKESERLIYVALTRSKYKLIVFNDLEDTNNILNNHLLNNLENINIYKSTYEVIKEKEKIKEIFSKFQINRFNNNLWKINNFNKKISKEFNSDQFISYSSYSSWISKDKNIDAVINQYKDYEDNISIIKESNFKKSQNYPNYFSYPNPLSEFPRGTIAGTCLHKIIERFEFRNDNNQELIDLIIEELNFHQIDPSLAFKVKDAILRIINISLGSKLQNKKLVDIPNEYLLKEVKYDLTLSYKGRNINSHDISKCFLLDQEYEFGEEYADKINDLQIMNKGFHSGCIDCIFPVGNTLEDSKWWIIDWKSNLISGSDNSDCLPRNYNYENMRDEMIKHHYPLQSHLYLLALHRLLKWRLKNYQPHKNLGGYIYLFLKGLPDFELFQKSNSQDKSPGVFISNAPLKRINYLDNLF</sequence>
<dbReference type="PANTHER" id="PTHR11070">
    <property type="entry name" value="UVRD / RECB / PCRA DNA HELICASE FAMILY MEMBER"/>
    <property type="match status" value="1"/>
</dbReference>
<dbReference type="GO" id="GO:0005829">
    <property type="term" value="C:cytosol"/>
    <property type="evidence" value="ECO:0007669"/>
    <property type="project" value="TreeGrafter"/>
</dbReference>
<dbReference type="Pfam" id="PF13361">
    <property type="entry name" value="UvrD_C"/>
    <property type="match status" value="2"/>
</dbReference>
<accession>A0A0A1ZQK9</accession>
<evidence type="ECO:0000256" key="7">
    <source>
        <dbReference type="ARBA" id="ARBA00022840"/>
    </source>
</evidence>
<comment type="catalytic activity">
    <reaction evidence="13">
        <text>ATP + H2O = ADP + phosphate + H(+)</text>
        <dbReference type="Rhea" id="RHEA:13065"/>
        <dbReference type="ChEBI" id="CHEBI:15377"/>
        <dbReference type="ChEBI" id="CHEBI:15378"/>
        <dbReference type="ChEBI" id="CHEBI:30616"/>
        <dbReference type="ChEBI" id="CHEBI:43474"/>
        <dbReference type="ChEBI" id="CHEBI:456216"/>
        <dbReference type="EC" id="5.6.2.4"/>
    </reaction>
</comment>
<dbReference type="PANTHER" id="PTHR11070:SF23">
    <property type="entry name" value="RECBCD ENZYME SUBUNIT RECB"/>
    <property type="match status" value="1"/>
</dbReference>
<keyword evidence="10" id="KW-0413">Isomerase</keyword>
<proteinExistence type="predicted"/>
<evidence type="ECO:0000256" key="1">
    <source>
        <dbReference type="ARBA" id="ARBA00022722"/>
    </source>
</evidence>
<comment type="caution">
    <text evidence="17">The sequence shown here is derived from an EMBL/GenBank/DDBJ whole genome shotgun (WGS) entry which is preliminary data.</text>
</comment>
<dbReference type="GO" id="GO:0004527">
    <property type="term" value="F:exonuclease activity"/>
    <property type="evidence" value="ECO:0007669"/>
    <property type="project" value="UniProtKB-KW"/>
</dbReference>
<keyword evidence="9" id="KW-0234">DNA repair</keyword>
<dbReference type="SUPFAM" id="SSF52980">
    <property type="entry name" value="Restriction endonuclease-like"/>
    <property type="match status" value="1"/>
</dbReference>
<keyword evidence="8" id="KW-0238">DNA-binding</keyword>
<dbReference type="AlphaFoldDB" id="A0A0A1ZQK9"/>
<evidence type="ECO:0000256" key="10">
    <source>
        <dbReference type="ARBA" id="ARBA00023235"/>
    </source>
</evidence>
<evidence type="ECO:0000256" key="11">
    <source>
        <dbReference type="ARBA" id="ARBA00034617"/>
    </source>
</evidence>
<dbReference type="Gene3D" id="3.40.50.300">
    <property type="entry name" value="P-loop containing nucleotide triphosphate hydrolases"/>
    <property type="match status" value="3"/>
</dbReference>
<evidence type="ECO:0000259" key="16">
    <source>
        <dbReference type="PROSITE" id="PS51217"/>
    </source>
</evidence>
<keyword evidence="5 14" id="KW-0347">Helicase</keyword>
<keyword evidence="6" id="KW-0269">Exonuclease</keyword>
<dbReference type="GO" id="GO:0000725">
    <property type="term" value="P:recombinational repair"/>
    <property type="evidence" value="ECO:0007669"/>
    <property type="project" value="TreeGrafter"/>
</dbReference>
<dbReference type="InterPro" id="IPR000212">
    <property type="entry name" value="DNA_helicase_UvrD/REP"/>
</dbReference>
<dbReference type="Proteomes" id="UP000030491">
    <property type="component" value="Unassembled WGS sequence"/>
</dbReference>
<organism evidence="17 18">
    <name type="scientific">Prochlorococcus marinus str. MIT 9116</name>
    <dbReference type="NCBI Taxonomy" id="167544"/>
    <lineage>
        <taxon>Bacteria</taxon>
        <taxon>Bacillati</taxon>
        <taxon>Cyanobacteriota</taxon>
        <taxon>Cyanophyceae</taxon>
        <taxon>Synechococcales</taxon>
        <taxon>Prochlorococcaceae</taxon>
        <taxon>Prochlorococcus</taxon>
    </lineage>
</organism>
<evidence type="ECO:0000313" key="17">
    <source>
        <dbReference type="EMBL" id="KGF90816.1"/>
    </source>
</evidence>
<evidence type="ECO:0000256" key="6">
    <source>
        <dbReference type="ARBA" id="ARBA00022839"/>
    </source>
</evidence>
<dbReference type="InterPro" id="IPR011604">
    <property type="entry name" value="PDDEXK-like_dom_sf"/>
</dbReference>
<dbReference type="EMBL" id="JNAJ01000016">
    <property type="protein sequence ID" value="KGF90816.1"/>
    <property type="molecule type" value="Genomic_DNA"/>
</dbReference>
<keyword evidence="7 14" id="KW-0067">ATP-binding</keyword>
<name>A0A0A1ZQK9_PROMR</name>
<dbReference type="RefSeq" id="WP_032514220.1">
    <property type="nucleotide sequence ID" value="NZ_JNAJ01000016.1"/>
</dbReference>
<dbReference type="InterPro" id="IPR014017">
    <property type="entry name" value="DNA_helicase_UvrD-like_C"/>
</dbReference>
<dbReference type="GO" id="GO:0003677">
    <property type="term" value="F:DNA binding"/>
    <property type="evidence" value="ECO:0007669"/>
    <property type="project" value="UniProtKB-KW"/>
</dbReference>
<dbReference type="OrthoDB" id="9810135at2"/>
<keyword evidence="2 14" id="KW-0547">Nucleotide-binding</keyword>
<evidence type="ECO:0000256" key="3">
    <source>
        <dbReference type="ARBA" id="ARBA00022763"/>
    </source>
</evidence>
<dbReference type="InterPro" id="IPR011335">
    <property type="entry name" value="Restrct_endonuc-II-like"/>
</dbReference>
<evidence type="ECO:0000259" key="15">
    <source>
        <dbReference type="PROSITE" id="PS51198"/>
    </source>
</evidence>
<evidence type="ECO:0000256" key="8">
    <source>
        <dbReference type="ARBA" id="ARBA00023125"/>
    </source>
</evidence>
<evidence type="ECO:0000256" key="9">
    <source>
        <dbReference type="ARBA" id="ARBA00023204"/>
    </source>
</evidence>
<evidence type="ECO:0000256" key="5">
    <source>
        <dbReference type="ARBA" id="ARBA00022806"/>
    </source>
</evidence>
<dbReference type="Gene3D" id="1.10.3170.10">
    <property type="entry name" value="Recbcd, chain B, domain 2"/>
    <property type="match status" value="1"/>
</dbReference>
<gene>
    <name evidence="17" type="ORF">EU93_1415</name>
</gene>
<evidence type="ECO:0000256" key="4">
    <source>
        <dbReference type="ARBA" id="ARBA00022801"/>
    </source>
</evidence>
<dbReference type="EC" id="5.6.2.4" evidence="12"/>
<dbReference type="Pfam" id="PF00580">
    <property type="entry name" value="UvrD-helicase"/>
    <property type="match status" value="1"/>
</dbReference>
<feature type="domain" description="UvrD-like helicase C-terminal" evidence="16">
    <location>
        <begin position="486"/>
        <end position="741"/>
    </location>
</feature>
<evidence type="ECO:0000313" key="18">
    <source>
        <dbReference type="Proteomes" id="UP000030491"/>
    </source>
</evidence>
<dbReference type="GO" id="GO:0043138">
    <property type="term" value="F:3'-5' DNA helicase activity"/>
    <property type="evidence" value="ECO:0007669"/>
    <property type="project" value="UniProtKB-EC"/>
</dbReference>
<dbReference type="GO" id="GO:0016887">
    <property type="term" value="F:ATP hydrolysis activity"/>
    <property type="evidence" value="ECO:0007669"/>
    <property type="project" value="RHEA"/>
</dbReference>
<dbReference type="SUPFAM" id="SSF52540">
    <property type="entry name" value="P-loop containing nucleoside triphosphate hydrolases"/>
    <property type="match status" value="1"/>
</dbReference>
<dbReference type="InterPro" id="IPR027417">
    <property type="entry name" value="P-loop_NTPase"/>
</dbReference>
<keyword evidence="3" id="KW-0227">DNA damage</keyword>
<evidence type="ECO:0000256" key="12">
    <source>
        <dbReference type="ARBA" id="ARBA00034808"/>
    </source>
</evidence>
<feature type="domain" description="UvrD-like helicase ATP-binding" evidence="15">
    <location>
        <begin position="1"/>
        <end position="474"/>
    </location>
</feature>
<reference evidence="18" key="1">
    <citation type="journal article" date="2014" name="Sci. Data">
        <title>Genomes of diverse isolates of the marine cyanobacterium Prochlorococcus.</title>
        <authorList>
            <person name="Biller S."/>
            <person name="Berube P."/>
            <person name="Thompson J."/>
            <person name="Kelly L."/>
            <person name="Roggensack S."/>
            <person name="Awad L."/>
            <person name="Roache-Johnson K."/>
            <person name="Ding H."/>
            <person name="Giovannoni S.J."/>
            <person name="Moore L.R."/>
            <person name="Chisholm S.W."/>
        </authorList>
    </citation>
    <scope>NUCLEOTIDE SEQUENCE [LARGE SCALE GENOMIC DNA]</scope>
</reference>
<dbReference type="GO" id="GO:0005524">
    <property type="term" value="F:ATP binding"/>
    <property type="evidence" value="ECO:0007669"/>
    <property type="project" value="UniProtKB-UniRule"/>
</dbReference>
<dbReference type="GO" id="GO:0009338">
    <property type="term" value="C:exodeoxyribonuclease V complex"/>
    <property type="evidence" value="ECO:0007669"/>
    <property type="project" value="TreeGrafter"/>
</dbReference>
<protein>
    <recommendedName>
        <fullName evidence="12">DNA 3'-5' helicase</fullName>
        <ecNumber evidence="12">5.6.2.4</ecNumber>
    </recommendedName>
</protein>
<dbReference type="PROSITE" id="PS51198">
    <property type="entry name" value="UVRD_HELICASE_ATP_BIND"/>
    <property type="match status" value="1"/>
</dbReference>
<evidence type="ECO:0000256" key="14">
    <source>
        <dbReference type="PROSITE-ProRule" id="PRU00560"/>
    </source>
</evidence>
<comment type="catalytic activity">
    <reaction evidence="11">
        <text>Couples ATP hydrolysis with the unwinding of duplex DNA by translocating in the 3'-5' direction.</text>
        <dbReference type="EC" id="5.6.2.4"/>
    </reaction>
</comment>
<dbReference type="PROSITE" id="PS51217">
    <property type="entry name" value="UVRD_HELICASE_CTER"/>
    <property type="match status" value="1"/>
</dbReference>
<evidence type="ECO:0000256" key="2">
    <source>
        <dbReference type="ARBA" id="ARBA00022741"/>
    </source>
</evidence>
<dbReference type="InterPro" id="IPR014016">
    <property type="entry name" value="UvrD-like_ATP-bd"/>
</dbReference>
<dbReference type="Gene3D" id="3.90.320.10">
    <property type="match status" value="1"/>
</dbReference>
<keyword evidence="4 14" id="KW-0378">Hydrolase</keyword>
<feature type="binding site" evidence="14">
    <location>
        <begin position="17"/>
        <end position="24"/>
    </location>
    <ligand>
        <name>ATP</name>
        <dbReference type="ChEBI" id="CHEBI:30616"/>
    </ligand>
</feature>
<keyword evidence="1" id="KW-0540">Nuclease</keyword>